<reference evidence="2 3" key="1">
    <citation type="submission" date="2021-03" db="EMBL/GenBank/DDBJ databases">
        <title>Genomic Encyclopedia of Type Strains, Phase IV (KMG-IV): sequencing the most valuable type-strain genomes for metagenomic binning, comparative biology and taxonomic classification.</title>
        <authorList>
            <person name="Goeker M."/>
        </authorList>
    </citation>
    <scope>NUCLEOTIDE SEQUENCE [LARGE SCALE GENOMIC DNA]</scope>
    <source>
        <strain evidence="2 3">DSM 3984</strain>
    </source>
</reference>
<dbReference type="PROSITE" id="PS50206">
    <property type="entry name" value="RHODANESE_3"/>
    <property type="match status" value="1"/>
</dbReference>
<accession>A0ABS4EWS7</accession>
<keyword evidence="3" id="KW-1185">Reference proteome</keyword>
<dbReference type="CDD" id="cd00158">
    <property type="entry name" value="RHOD"/>
    <property type="match status" value="1"/>
</dbReference>
<dbReference type="InterPro" id="IPR050229">
    <property type="entry name" value="GlpE_sulfurtransferase"/>
</dbReference>
<name>A0ABS4EWS7_9CLOT</name>
<protein>
    <submittedName>
        <fullName evidence="2">Rhodanese-related sulfurtransferase</fullName>
    </submittedName>
</protein>
<evidence type="ECO:0000313" key="2">
    <source>
        <dbReference type="EMBL" id="MBP1888461.1"/>
    </source>
</evidence>
<dbReference type="InterPro" id="IPR001763">
    <property type="entry name" value="Rhodanese-like_dom"/>
</dbReference>
<gene>
    <name evidence="2" type="ORF">J2Z53_000040</name>
</gene>
<dbReference type="SUPFAM" id="SSF52821">
    <property type="entry name" value="Rhodanese/Cell cycle control phosphatase"/>
    <property type="match status" value="1"/>
</dbReference>
<comment type="caution">
    <text evidence="2">The sequence shown here is derived from an EMBL/GenBank/DDBJ whole genome shotgun (WGS) entry which is preliminary data.</text>
</comment>
<organism evidence="2 3">
    <name type="scientific">Clostridium moniliforme</name>
    <dbReference type="NCBI Taxonomy" id="39489"/>
    <lineage>
        <taxon>Bacteria</taxon>
        <taxon>Bacillati</taxon>
        <taxon>Bacillota</taxon>
        <taxon>Clostridia</taxon>
        <taxon>Eubacteriales</taxon>
        <taxon>Clostridiaceae</taxon>
        <taxon>Clostridium</taxon>
    </lineage>
</organism>
<dbReference type="RefSeq" id="WP_209795203.1">
    <property type="nucleotide sequence ID" value="NZ_JAGGJZ010000001.1"/>
</dbReference>
<dbReference type="Proteomes" id="UP000783390">
    <property type="component" value="Unassembled WGS sequence"/>
</dbReference>
<dbReference type="PANTHER" id="PTHR43031:SF17">
    <property type="entry name" value="SULFURTRANSFERASE YTWF-RELATED"/>
    <property type="match status" value="1"/>
</dbReference>
<feature type="domain" description="Rhodanese" evidence="1">
    <location>
        <begin position="14"/>
        <end position="99"/>
    </location>
</feature>
<evidence type="ECO:0000259" key="1">
    <source>
        <dbReference type="PROSITE" id="PS50206"/>
    </source>
</evidence>
<dbReference type="Pfam" id="PF00581">
    <property type="entry name" value="Rhodanese"/>
    <property type="match status" value="1"/>
</dbReference>
<sequence length="99" mass="11078">MKEISTNKLKDLINDPSTLIIDVREKDEFIHGHVPKAKNIPLSDIEDYSDNIPTDKPVYFICKSGNRSAHAVSLLNDLDIKNGVNVRGGMLSWDGDIEK</sequence>
<dbReference type="InterPro" id="IPR036873">
    <property type="entry name" value="Rhodanese-like_dom_sf"/>
</dbReference>
<evidence type="ECO:0000313" key="3">
    <source>
        <dbReference type="Proteomes" id="UP000783390"/>
    </source>
</evidence>
<dbReference type="EMBL" id="JAGGJZ010000001">
    <property type="protein sequence ID" value="MBP1888461.1"/>
    <property type="molecule type" value="Genomic_DNA"/>
</dbReference>
<dbReference type="PANTHER" id="PTHR43031">
    <property type="entry name" value="FAD-DEPENDENT OXIDOREDUCTASE"/>
    <property type="match status" value="1"/>
</dbReference>
<dbReference type="Gene3D" id="3.40.250.10">
    <property type="entry name" value="Rhodanese-like domain"/>
    <property type="match status" value="1"/>
</dbReference>
<proteinExistence type="predicted"/>
<dbReference type="SMART" id="SM00450">
    <property type="entry name" value="RHOD"/>
    <property type="match status" value="1"/>
</dbReference>